<dbReference type="EMBL" id="KZ110597">
    <property type="protein sequence ID" value="OSX61966.1"/>
    <property type="molecule type" value="Genomic_DNA"/>
</dbReference>
<dbReference type="AlphaFoldDB" id="A0A1X6N0F3"/>
<name>A0A1X6N0F3_9APHY</name>
<keyword evidence="2" id="KW-1185">Reference proteome</keyword>
<evidence type="ECO:0000313" key="2">
    <source>
        <dbReference type="Proteomes" id="UP000194127"/>
    </source>
</evidence>
<organism evidence="1 2">
    <name type="scientific">Postia placenta MAD-698-R-SB12</name>
    <dbReference type="NCBI Taxonomy" id="670580"/>
    <lineage>
        <taxon>Eukaryota</taxon>
        <taxon>Fungi</taxon>
        <taxon>Dikarya</taxon>
        <taxon>Basidiomycota</taxon>
        <taxon>Agaricomycotina</taxon>
        <taxon>Agaricomycetes</taxon>
        <taxon>Polyporales</taxon>
        <taxon>Adustoporiaceae</taxon>
        <taxon>Rhodonia</taxon>
    </lineage>
</organism>
<sequence>MSVSSLLEEPSIKTARIGTGDPATARAEMVLRIYPALLNAIVPLYSGPSLPCCPQLARTATGKHLPSLLKAAYSHFEVVSPAPLMVRKGGTLHASGLLHARGRQAAERRILIMVYSSPVPVFGFFCFDKTKELSLPLNIPYPAVAIIYAIHRSVRP</sequence>
<accession>A0A1X6N0F3</accession>
<dbReference type="GeneID" id="36321906"/>
<dbReference type="Proteomes" id="UP000194127">
    <property type="component" value="Unassembled WGS sequence"/>
</dbReference>
<dbReference type="RefSeq" id="XP_024338760.1">
    <property type="nucleotide sequence ID" value="XM_024476956.1"/>
</dbReference>
<reference evidence="1 2" key="1">
    <citation type="submission" date="2017-04" db="EMBL/GenBank/DDBJ databases">
        <title>Genome Sequence of the Model Brown-Rot Fungus Postia placenta SB12.</title>
        <authorList>
            <consortium name="DOE Joint Genome Institute"/>
            <person name="Gaskell J."/>
            <person name="Kersten P."/>
            <person name="Larrondo L.F."/>
            <person name="Canessa P."/>
            <person name="Martinez D."/>
            <person name="Hibbett D."/>
            <person name="Schmoll M."/>
            <person name="Kubicek C.P."/>
            <person name="Martinez A.T."/>
            <person name="Yadav J."/>
            <person name="Master E."/>
            <person name="Magnuson J.K."/>
            <person name="James T."/>
            <person name="Yaver D."/>
            <person name="Berka R."/>
            <person name="Labutti K."/>
            <person name="Lipzen A."/>
            <person name="Aerts A."/>
            <person name="Barry K."/>
            <person name="Henrissat B."/>
            <person name="Blanchette R."/>
            <person name="Grigoriev I."/>
            <person name="Cullen D."/>
        </authorList>
    </citation>
    <scope>NUCLEOTIDE SEQUENCE [LARGE SCALE GENOMIC DNA]</scope>
    <source>
        <strain evidence="1 2">MAD-698-R-SB12</strain>
    </source>
</reference>
<evidence type="ECO:0000313" key="1">
    <source>
        <dbReference type="EMBL" id="OSX61966.1"/>
    </source>
</evidence>
<protein>
    <submittedName>
        <fullName evidence="1">Uncharacterized protein</fullName>
    </submittedName>
</protein>
<gene>
    <name evidence="1" type="ORF">POSPLADRAFT_1033730</name>
</gene>
<proteinExistence type="predicted"/>